<dbReference type="SUPFAM" id="SSF82171">
    <property type="entry name" value="DPP6 N-terminal domain-like"/>
    <property type="match status" value="1"/>
</dbReference>
<sequence>MPIALRRLLAIAFMLVSLPAFAAPSALLPVQDFARHGELSNPSLSPDGQLLAVAVRSTDADGNSHYQLAVLHLPDLKPLSRLDMARRNVPGQVVWVSNTRLVVALAYESAWLDVPQMTGDLVALDYDGSHKTTLYSLAERGKSIHSQDMPKGSASIAGIPETRNGHIYVNLRPFPSGSYTMYDAHSSMVYDVDTSNGSAQLMGKIDKGDMSFVMHAGIARFAYGSPDAGATINTYARDGKDQPWHLLPASVTGKALIPQQISADGSTMWSIYSADGGPEMLVSSKLDGGGRKVLASDNFSAIGDILWAPHHGAPYAASPAVGRPRFLYLDDSPLARVHKALSDKFPDEVIDFAGRSDDGMVLLIHAYSDRDPGTFALFDRHNMNLRPLFQVEPWIKPAQMAARQPIRFKASDGVELDGYLTVPGDGTKAHPMVLLPHGGPIGVADGWAYDTDAQFLASRGYAVLQVNYRGSSGRGMNFMRAGYRQFGDRIQHDLIDGVHWAIEQGHADRNRICVYGGSFGGYSALMTPIVAPGLFKCAIDYAGVSDWSIGMDYSDTSHFSAGKTYFADAIGDKAAARAISPLYQLDRFNVPVLIAHGEADPRVPFRNATELRSALDKAGKPYVWLSKPKEGHGFYSEKDRTDLLQHMQDFLGKYIGH</sequence>
<dbReference type="EC" id="3.4.-.-" evidence="4"/>
<dbReference type="InterPro" id="IPR001375">
    <property type="entry name" value="Peptidase_S9_cat"/>
</dbReference>
<feature type="domain" description="Peptidase S9 prolyl oligopeptidase catalytic" evidence="3">
    <location>
        <begin position="447"/>
        <end position="656"/>
    </location>
</feature>
<dbReference type="SUPFAM" id="SSF53474">
    <property type="entry name" value="alpha/beta-Hydrolases"/>
    <property type="match status" value="1"/>
</dbReference>
<gene>
    <name evidence="4" type="ORF">ACFPPA_12985</name>
</gene>
<dbReference type="PANTHER" id="PTHR42776">
    <property type="entry name" value="SERINE PEPTIDASE S9 FAMILY MEMBER"/>
    <property type="match status" value="1"/>
</dbReference>
<keyword evidence="1 4" id="KW-0378">Hydrolase</keyword>
<dbReference type="RefSeq" id="WP_377320492.1">
    <property type="nucleotide sequence ID" value="NZ_JBHSNF010000002.1"/>
</dbReference>
<feature type="signal peptide" evidence="2">
    <location>
        <begin position="1"/>
        <end position="22"/>
    </location>
</feature>
<reference evidence="5" key="1">
    <citation type="journal article" date="2019" name="Int. J. Syst. Evol. Microbiol.">
        <title>The Global Catalogue of Microorganisms (GCM) 10K type strain sequencing project: providing services to taxonomists for standard genome sequencing and annotation.</title>
        <authorList>
            <consortium name="The Broad Institute Genomics Platform"/>
            <consortium name="The Broad Institute Genome Sequencing Center for Infectious Disease"/>
            <person name="Wu L."/>
            <person name="Ma J."/>
        </authorList>
    </citation>
    <scope>NUCLEOTIDE SEQUENCE [LARGE SCALE GENOMIC DNA]</scope>
    <source>
        <strain evidence="5">CGMCC 1.16619</strain>
    </source>
</reference>
<dbReference type="InterPro" id="IPR029058">
    <property type="entry name" value="AB_hydrolase_fold"/>
</dbReference>
<keyword evidence="2" id="KW-0732">Signal</keyword>
<evidence type="ECO:0000256" key="1">
    <source>
        <dbReference type="ARBA" id="ARBA00022801"/>
    </source>
</evidence>
<protein>
    <submittedName>
        <fullName evidence="4">Alpha/beta hydrolase family protein</fullName>
        <ecNumber evidence="4">3.4.-.-</ecNumber>
    </submittedName>
</protein>
<comment type="caution">
    <text evidence="4">The sequence shown here is derived from an EMBL/GenBank/DDBJ whole genome shotgun (WGS) entry which is preliminary data.</text>
</comment>
<dbReference type="Pfam" id="PF00326">
    <property type="entry name" value="Peptidase_S9"/>
    <property type="match status" value="1"/>
</dbReference>
<name>A0ABW0QPE3_9GAMM</name>
<evidence type="ECO:0000313" key="4">
    <source>
        <dbReference type="EMBL" id="MFC5526650.1"/>
    </source>
</evidence>
<organism evidence="4 5">
    <name type="scientific">Rhodanobacter ginsengisoli</name>
    <dbReference type="NCBI Taxonomy" id="418646"/>
    <lineage>
        <taxon>Bacteria</taxon>
        <taxon>Pseudomonadati</taxon>
        <taxon>Pseudomonadota</taxon>
        <taxon>Gammaproteobacteria</taxon>
        <taxon>Lysobacterales</taxon>
        <taxon>Rhodanobacteraceae</taxon>
        <taxon>Rhodanobacter</taxon>
    </lineage>
</organism>
<keyword evidence="5" id="KW-1185">Reference proteome</keyword>
<dbReference type="EMBL" id="JBHSNF010000002">
    <property type="protein sequence ID" value="MFC5526650.1"/>
    <property type="molecule type" value="Genomic_DNA"/>
</dbReference>
<dbReference type="Gene3D" id="3.40.50.1820">
    <property type="entry name" value="alpha/beta hydrolase"/>
    <property type="match status" value="1"/>
</dbReference>
<dbReference type="GO" id="GO:0016787">
    <property type="term" value="F:hydrolase activity"/>
    <property type="evidence" value="ECO:0007669"/>
    <property type="project" value="UniProtKB-KW"/>
</dbReference>
<proteinExistence type="predicted"/>
<accession>A0ABW0QPE3</accession>
<evidence type="ECO:0000259" key="3">
    <source>
        <dbReference type="Pfam" id="PF00326"/>
    </source>
</evidence>
<feature type="chain" id="PRO_5046203192" evidence="2">
    <location>
        <begin position="23"/>
        <end position="657"/>
    </location>
</feature>
<evidence type="ECO:0000256" key="2">
    <source>
        <dbReference type="SAM" id="SignalP"/>
    </source>
</evidence>
<evidence type="ECO:0000313" key="5">
    <source>
        <dbReference type="Proteomes" id="UP001596114"/>
    </source>
</evidence>
<dbReference type="Proteomes" id="UP001596114">
    <property type="component" value="Unassembled WGS sequence"/>
</dbReference>
<dbReference type="PANTHER" id="PTHR42776:SF27">
    <property type="entry name" value="DIPEPTIDYL PEPTIDASE FAMILY MEMBER 6"/>
    <property type="match status" value="1"/>
</dbReference>